<keyword evidence="1 3" id="KW-0479">Metal-binding</keyword>
<dbReference type="SUPFAM" id="SSF57850">
    <property type="entry name" value="RING/U-box"/>
    <property type="match status" value="1"/>
</dbReference>
<reference evidence="6 7" key="1">
    <citation type="journal article" date="2017" name="Nat. Ecol. Evol.">
        <title>Scallop genome provides insights into evolution of bilaterian karyotype and development.</title>
        <authorList>
            <person name="Wang S."/>
            <person name="Zhang J."/>
            <person name="Jiao W."/>
            <person name="Li J."/>
            <person name="Xun X."/>
            <person name="Sun Y."/>
            <person name="Guo X."/>
            <person name="Huan P."/>
            <person name="Dong B."/>
            <person name="Zhang L."/>
            <person name="Hu X."/>
            <person name="Sun X."/>
            <person name="Wang J."/>
            <person name="Zhao C."/>
            <person name="Wang Y."/>
            <person name="Wang D."/>
            <person name="Huang X."/>
            <person name="Wang R."/>
            <person name="Lv J."/>
            <person name="Li Y."/>
            <person name="Zhang Z."/>
            <person name="Liu B."/>
            <person name="Lu W."/>
            <person name="Hui Y."/>
            <person name="Liang J."/>
            <person name="Zhou Z."/>
            <person name="Hou R."/>
            <person name="Li X."/>
            <person name="Liu Y."/>
            <person name="Li H."/>
            <person name="Ning X."/>
            <person name="Lin Y."/>
            <person name="Zhao L."/>
            <person name="Xing Q."/>
            <person name="Dou J."/>
            <person name="Li Y."/>
            <person name="Mao J."/>
            <person name="Guo H."/>
            <person name="Dou H."/>
            <person name="Li T."/>
            <person name="Mu C."/>
            <person name="Jiang W."/>
            <person name="Fu Q."/>
            <person name="Fu X."/>
            <person name="Miao Y."/>
            <person name="Liu J."/>
            <person name="Yu Q."/>
            <person name="Li R."/>
            <person name="Liao H."/>
            <person name="Li X."/>
            <person name="Kong Y."/>
            <person name="Jiang Z."/>
            <person name="Chourrout D."/>
            <person name="Li R."/>
            <person name="Bao Z."/>
        </authorList>
    </citation>
    <scope>NUCLEOTIDE SEQUENCE [LARGE SCALE GENOMIC DNA]</scope>
    <source>
        <strain evidence="6 7">PY_sf001</strain>
    </source>
</reference>
<evidence type="ECO:0000313" key="6">
    <source>
        <dbReference type="EMBL" id="OWF40659.1"/>
    </source>
</evidence>
<dbReference type="Pfam" id="PF13920">
    <property type="entry name" value="zf-C3HC4_3"/>
    <property type="match status" value="1"/>
</dbReference>
<feature type="compositionally biased region" description="Low complexity" evidence="4">
    <location>
        <begin position="260"/>
        <end position="271"/>
    </location>
</feature>
<organism evidence="6 7">
    <name type="scientific">Mizuhopecten yessoensis</name>
    <name type="common">Japanese scallop</name>
    <name type="synonym">Patinopecten yessoensis</name>
    <dbReference type="NCBI Taxonomy" id="6573"/>
    <lineage>
        <taxon>Eukaryota</taxon>
        <taxon>Metazoa</taxon>
        <taxon>Spiralia</taxon>
        <taxon>Lophotrochozoa</taxon>
        <taxon>Mollusca</taxon>
        <taxon>Bivalvia</taxon>
        <taxon>Autobranchia</taxon>
        <taxon>Pteriomorphia</taxon>
        <taxon>Pectinida</taxon>
        <taxon>Pectinoidea</taxon>
        <taxon>Pectinidae</taxon>
        <taxon>Mizuhopecten</taxon>
    </lineage>
</organism>
<feature type="domain" description="RING-type" evidence="5">
    <location>
        <begin position="374"/>
        <end position="409"/>
    </location>
</feature>
<dbReference type="GO" id="GO:0030308">
    <property type="term" value="P:negative regulation of cell growth"/>
    <property type="evidence" value="ECO:0007669"/>
    <property type="project" value="TreeGrafter"/>
</dbReference>
<evidence type="ECO:0000256" key="1">
    <source>
        <dbReference type="ARBA" id="ARBA00022771"/>
    </source>
</evidence>
<feature type="compositionally biased region" description="Basic and acidic residues" evidence="4">
    <location>
        <begin position="246"/>
        <end position="257"/>
    </location>
</feature>
<keyword evidence="1 3" id="KW-0863">Zinc-finger</keyword>
<evidence type="ECO:0000313" key="7">
    <source>
        <dbReference type="Proteomes" id="UP000242188"/>
    </source>
</evidence>
<feature type="compositionally biased region" description="Low complexity" evidence="4">
    <location>
        <begin position="234"/>
        <end position="243"/>
    </location>
</feature>
<dbReference type="GO" id="GO:0008270">
    <property type="term" value="F:zinc ion binding"/>
    <property type="evidence" value="ECO:0007669"/>
    <property type="project" value="UniProtKB-KW"/>
</dbReference>
<dbReference type="InterPro" id="IPR013083">
    <property type="entry name" value="Znf_RING/FYVE/PHD"/>
</dbReference>
<dbReference type="PANTHER" id="PTHR15379">
    <property type="entry name" value="CELL GROWTH REGULATOR WITH RING FINGER DOMAIN PROTEIN 1"/>
    <property type="match status" value="1"/>
</dbReference>
<evidence type="ECO:0000256" key="2">
    <source>
        <dbReference type="ARBA" id="ARBA00022833"/>
    </source>
</evidence>
<dbReference type="AlphaFoldDB" id="A0A210PW10"/>
<comment type="caution">
    <text evidence="6">The sequence shown here is derived from an EMBL/GenBank/DDBJ whole genome shotgun (WGS) entry which is preliminary data.</text>
</comment>
<sequence>MADELSVMLFWLNNENIFMNLNSTSVQQVNLAVERCVTDMVNPFSVKMRPNELSSLKDGLHIQLSLLKKCILQVYWGIDLEEFHKAMQAPWQHILHNLHTKSWLEGYTLFRNEKKELNPCDSRHEHLQCPGEIVALGEPPRKKYPAMVITYLPGSQEEENSTDPTIVAVFSVIHLKDNTCQQDSHILNQYMKTSNQGVFTLQERFTHPEPPLYISTSPESETSRTSSQPVTQANNTSTPSSSPDPHYSRENEQRGESQDQDSVQQSQVLSDESGESEACVHSLGPSKDVNFPDPSTGICSNCGKTTNIRKCLCVECNREASSCTDPLFSTESVEELQGSQENWGEADSSVCLDTPLVQESDRDFNLQDDQQEECIVCQAELVALALLPCRHTCVCSSCFTQLDRCPMCRGYIESYFRVRRNSEEENAVTGEDTPPDSLISTAHGSMWERLNSRLNTFLGFS</sequence>
<dbReference type="InterPro" id="IPR042496">
    <property type="entry name" value="CGRF1"/>
</dbReference>
<feature type="compositionally biased region" description="Low complexity" evidence="4">
    <location>
        <begin position="215"/>
        <end position="227"/>
    </location>
</feature>
<evidence type="ECO:0000259" key="5">
    <source>
        <dbReference type="PROSITE" id="PS50089"/>
    </source>
</evidence>
<dbReference type="CDD" id="cd16787">
    <property type="entry name" value="mRING-HC-C3HC5_CGRF1"/>
    <property type="match status" value="1"/>
</dbReference>
<proteinExistence type="predicted"/>
<dbReference type="OrthoDB" id="10251219at2759"/>
<evidence type="ECO:0000256" key="4">
    <source>
        <dbReference type="SAM" id="MobiDB-lite"/>
    </source>
</evidence>
<dbReference type="STRING" id="6573.A0A210PW10"/>
<feature type="region of interest" description="Disordered" evidence="4">
    <location>
        <begin position="208"/>
        <end position="287"/>
    </location>
</feature>
<evidence type="ECO:0000256" key="3">
    <source>
        <dbReference type="PROSITE-ProRule" id="PRU00175"/>
    </source>
</evidence>
<dbReference type="Gene3D" id="3.30.40.10">
    <property type="entry name" value="Zinc/RING finger domain, C3HC4 (zinc finger)"/>
    <property type="match status" value="1"/>
</dbReference>
<dbReference type="InterPro" id="IPR001841">
    <property type="entry name" value="Znf_RING"/>
</dbReference>
<keyword evidence="7" id="KW-1185">Reference proteome</keyword>
<gene>
    <name evidence="6" type="ORF">KP79_PYT09883</name>
</gene>
<name>A0A210PW10_MIZYE</name>
<dbReference type="PROSITE" id="PS50089">
    <property type="entry name" value="ZF_RING_2"/>
    <property type="match status" value="1"/>
</dbReference>
<protein>
    <submittedName>
        <fullName evidence="6">Cell growth regulator with RING finger domain protein 1</fullName>
    </submittedName>
</protein>
<dbReference type="PANTHER" id="PTHR15379:SF2">
    <property type="entry name" value="CELL GROWTH REGULATOR WITH RING FINGER DOMAIN PROTEIN 1"/>
    <property type="match status" value="1"/>
</dbReference>
<keyword evidence="2" id="KW-0862">Zinc</keyword>
<accession>A0A210PW10</accession>
<dbReference type="Proteomes" id="UP000242188">
    <property type="component" value="Unassembled WGS sequence"/>
</dbReference>
<dbReference type="EMBL" id="NEDP02005457">
    <property type="protein sequence ID" value="OWF40659.1"/>
    <property type="molecule type" value="Genomic_DNA"/>
</dbReference>